<dbReference type="InterPro" id="IPR038475">
    <property type="entry name" value="RecG_C_sf"/>
</dbReference>
<dbReference type="Proteomes" id="UP000278327">
    <property type="component" value="Unassembled WGS sequence"/>
</dbReference>
<dbReference type="Gene3D" id="3.30.565.60">
    <property type="match status" value="1"/>
</dbReference>
<dbReference type="InterPro" id="IPR007421">
    <property type="entry name" value="Schlafen_AlbA_2_dom"/>
</dbReference>
<accession>A0A3N0ARK5</accession>
<dbReference type="Gene3D" id="3.30.950.30">
    <property type="entry name" value="Schlafen, AAA domain"/>
    <property type="match status" value="1"/>
</dbReference>
<proteinExistence type="predicted"/>
<reference evidence="2 3" key="1">
    <citation type="journal article" date="2019" name="Microbiol. Resour. Announc.">
        <title>Draft Genome Sequences of Type Strains of Gordonibacter faecihominis, Paraeggerthella hongkongensis, Parvibacter caecicola,Slackia equolifaciens, Slackia faecicanis, and Slackia isoflavoniconvertens.</title>
        <authorList>
            <person name="Danylec N."/>
            <person name="Stoll D.A."/>
            <person name="Dotsch A."/>
            <person name="Huch M."/>
        </authorList>
    </citation>
    <scope>NUCLEOTIDE SEQUENCE [LARGE SCALE GENOMIC DNA]</scope>
    <source>
        <strain evidence="2 3">DSM 18785</strain>
    </source>
</reference>
<dbReference type="Gene3D" id="1.10.10.10">
    <property type="entry name" value="Winged helix-like DNA-binding domain superfamily/Winged helix DNA-binding domain"/>
    <property type="match status" value="1"/>
</dbReference>
<gene>
    <name evidence="2" type="ORF">DMP10_07480</name>
</gene>
<dbReference type="PANTHER" id="PTHR30595">
    <property type="entry name" value="GLPR-RELATED TRANSCRIPTIONAL REPRESSOR"/>
    <property type="match status" value="1"/>
</dbReference>
<sequence length="513" mass="56710">MIRRRAGAVTASIGSLLAYREGNRLEAKSAQVSLPKSLWETYSAFANTDGGCIVLGVEETRSGLKVVGVPNPDNLVKLFWDAVNNPAKVSANLLTNSDVSVEEKDGLSVIVIRVPRASHDARPVFLDANPLMRTFRRNGEGDYRCTQREVSAMLRDNSDGVQDRAVLPHLEKDAICPETVRRYRNALRTVRPQHPWLDLENDDFLLRIGAIGRSADDDRLHPTRAGLLMFGYEYEIVREYPLYFMEYREVLGDARWDDRVVTNDGEWSGNIFDFWRIVLPRIIVLSKRPFDLEGGVRVDDTPLHKAYREALANTLVHADYYGEASTVVSRELNRLVFINPGTVRIDPKVAQVGGISSQRNPALMTMFNLIGVGERAGSGFDVMRQGCSWADAPNPIFRENLSPDYVELEFPFAVRERAGSGSSPNGMQGGGDNAETDAFLVASSIGGRGFLSGLSAQDRVLEYISRSTFATRGEIEKLLGVSRSSAGNLLSAMVEGEMLKVEGAGRATTYRLA</sequence>
<protein>
    <recommendedName>
        <fullName evidence="1">Schlafen AlbA-2 domain-containing protein</fullName>
    </recommendedName>
</protein>
<organism evidence="2 3">
    <name type="scientific">Adlercreutzia equolifaciens subsp. celatus DSM 18785</name>
    <dbReference type="NCBI Taxonomy" id="1121021"/>
    <lineage>
        <taxon>Bacteria</taxon>
        <taxon>Bacillati</taxon>
        <taxon>Actinomycetota</taxon>
        <taxon>Coriobacteriia</taxon>
        <taxon>Eggerthellales</taxon>
        <taxon>Eggerthellaceae</taxon>
        <taxon>Adlercreutzia</taxon>
    </lineage>
</organism>
<comment type="caution">
    <text evidence="2">The sequence shown here is derived from an EMBL/GenBank/DDBJ whole genome shotgun (WGS) entry which is preliminary data.</text>
</comment>
<dbReference type="Pfam" id="PF04326">
    <property type="entry name" value="SLFN_AlbA_2"/>
    <property type="match status" value="1"/>
</dbReference>
<evidence type="ECO:0000259" key="1">
    <source>
        <dbReference type="Pfam" id="PF04326"/>
    </source>
</evidence>
<dbReference type="AlphaFoldDB" id="A0A3N0ARK5"/>
<dbReference type="InterPro" id="IPR036388">
    <property type="entry name" value="WH-like_DNA-bd_sf"/>
</dbReference>
<dbReference type="EMBL" id="QICA01000012">
    <property type="protein sequence ID" value="RNL37472.1"/>
    <property type="molecule type" value="Genomic_DNA"/>
</dbReference>
<evidence type="ECO:0000313" key="2">
    <source>
        <dbReference type="EMBL" id="RNL37472.1"/>
    </source>
</evidence>
<dbReference type="PANTHER" id="PTHR30595:SF6">
    <property type="entry name" value="SCHLAFEN ALBA-2 DOMAIN-CONTAINING PROTEIN"/>
    <property type="match status" value="1"/>
</dbReference>
<dbReference type="Pfam" id="PF13749">
    <property type="entry name" value="HATPase_c_4"/>
    <property type="match status" value="1"/>
</dbReference>
<keyword evidence="3" id="KW-1185">Reference proteome</keyword>
<name>A0A3N0ARK5_9ACTN</name>
<feature type="domain" description="Schlafen AlbA-2" evidence="1">
    <location>
        <begin position="21"/>
        <end position="142"/>
    </location>
</feature>
<evidence type="ECO:0000313" key="3">
    <source>
        <dbReference type="Proteomes" id="UP000278327"/>
    </source>
</evidence>
<dbReference type="InterPro" id="IPR038461">
    <property type="entry name" value="Schlafen_AlbA_2_dom_sf"/>
</dbReference>